<sequence>MSQHMTPDEFREYGRQVVDWVADYMEGVEKLPVRSQVAPGDVRAALPAHPPERGEGFGGVLADLDRIIVPGLTHWQHPGFFAYYPSNASGPAILGDLLSSGLGVQGMLWATSPACTELETVVVDWLAELLGLPDHFRTDNVGGGVIQDSASSASLLAILAALRRTGDAAEQGLTGRHTLYVSTETHSSLAKSARIAGIGADNVRVVGVDPATLGMDPERLDRMLAEDIAAGATPVLVCATVGTTSTAAVDPVRAIGEICRRHGVWLHVDAAYAGVAAVCPELRGLNDGVAEYADSYATNPHKWLLTNFDCTVMWVADRAPLTGALAIHPEYLRNAATSSGAVVDYRDWQVSLGRRFRALKLWAVLRWYGAEGLRDHIHKGLEQAARLTAWITDDPDFELHEPQTLGLVCFRPLWAGGDEDAATMRLMEALNDSGALYLTHTRVAGRVVLRMALGGVRTEAEHVRAAWEAIRAEHARTVVGETAVVTGRSDLIT</sequence>
<evidence type="ECO:0000256" key="3">
    <source>
        <dbReference type="ARBA" id="ARBA00022793"/>
    </source>
</evidence>
<evidence type="ECO:0000256" key="7">
    <source>
        <dbReference type="RuleBase" id="RU000382"/>
    </source>
</evidence>
<dbReference type="GO" id="GO:0005737">
    <property type="term" value="C:cytoplasm"/>
    <property type="evidence" value="ECO:0007669"/>
    <property type="project" value="TreeGrafter"/>
</dbReference>
<comment type="cofactor">
    <cofactor evidence="1 6 7">
        <name>pyridoxal 5'-phosphate</name>
        <dbReference type="ChEBI" id="CHEBI:597326"/>
    </cofactor>
</comment>
<feature type="modified residue" description="N6-(pyridoxal phosphate)lysine" evidence="6">
    <location>
        <position position="302"/>
    </location>
</feature>
<dbReference type="PANTHER" id="PTHR11999">
    <property type="entry name" value="GROUP II PYRIDOXAL-5-PHOSPHATE DECARBOXYLASE"/>
    <property type="match status" value="1"/>
</dbReference>
<dbReference type="Gene3D" id="3.40.640.10">
    <property type="entry name" value="Type I PLP-dependent aspartate aminotransferase-like (Major domain)"/>
    <property type="match status" value="1"/>
</dbReference>
<dbReference type="EMBL" id="SOCP01000018">
    <property type="protein sequence ID" value="TDV42237.1"/>
    <property type="molecule type" value="Genomic_DNA"/>
</dbReference>
<evidence type="ECO:0000256" key="5">
    <source>
        <dbReference type="ARBA" id="ARBA00023239"/>
    </source>
</evidence>
<accession>A0A4R7V165</accession>
<dbReference type="GO" id="GO:0019752">
    <property type="term" value="P:carboxylic acid metabolic process"/>
    <property type="evidence" value="ECO:0007669"/>
    <property type="project" value="InterPro"/>
</dbReference>
<evidence type="ECO:0000313" key="9">
    <source>
        <dbReference type="Proteomes" id="UP000294927"/>
    </source>
</evidence>
<dbReference type="InterPro" id="IPR015422">
    <property type="entry name" value="PyrdxlP-dep_Trfase_small"/>
</dbReference>
<organism evidence="8 9">
    <name type="scientific">Actinophytocola oryzae</name>
    <dbReference type="NCBI Taxonomy" id="502181"/>
    <lineage>
        <taxon>Bacteria</taxon>
        <taxon>Bacillati</taxon>
        <taxon>Actinomycetota</taxon>
        <taxon>Actinomycetes</taxon>
        <taxon>Pseudonocardiales</taxon>
        <taxon>Pseudonocardiaceae</taxon>
    </lineage>
</organism>
<dbReference type="Proteomes" id="UP000294927">
    <property type="component" value="Unassembled WGS sequence"/>
</dbReference>
<dbReference type="PRINTS" id="PR00800">
    <property type="entry name" value="YHDCRBOXLASE"/>
</dbReference>
<dbReference type="GO" id="GO:0030170">
    <property type="term" value="F:pyridoxal phosphate binding"/>
    <property type="evidence" value="ECO:0007669"/>
    <property type="project" value="InterPro"/>
</dbReference>
<dbReference type="InterPro" id="IPR015421">
    <property type="entry name" value="PyrdxlP-dep_Trfase_major"/>
</dbReference>
<keyword evidence="3" id="KW-0210">Decarboxylase</keyword>
<dbReference type="InterPro" id="IPR015424">
    <property type="entry name" value="PyrdxlP-dep_Trfase"/>
</dbReference>
<dbReference type="InterPro" id="IPR002129">
    <property type="entry name" value="PyrdxlP-dep_de-COase"/>
</dbReference>
<protein>
    <submittedName>
        <fullName evidence="8">Aromatic-L-amino-acid decarboxylase</fullName>
    </submittedName>
</protein>
<dbReference type="GO" id="GO:0006520">
    <property type="term" value="P:amino acid metabolic process"/>
    <property type="evidence" value="ECO:0007669"/>
    <property type="project" value="InterPro"/>
</dbReference>
<dbReference type="GO" id="GO:0004058">
    <property type="term" value="F:aromatic-L-amino-acid decarboxylase activity"/>
    <property type="evidence" value="ECO:0007669"/>
    <property type="project" value="UniProtKB-ARBA"/>
</dbReference>
<comment type="caution">
    <text evidence="8">The sequence shown here is derived from an EMBL/GenBank/DDBJ whole genome shotgun (WGS) entry which is preliminary data.</text>
</comment>
<keyword evidence="9" id="KW-1185">Reference proteome</keyword>
<evidence type="ECO:0000313" key="8">
    <source>
        <dbReference type="EMBL" id="TDV42237.1"/>
    </source>
</evidence>
<reference evidence="8 9" key="1">
    <citation type="submission" date="2019-03" db="EMBL/GenBank/DDBJ databases">
        <title>Genomic Encyclopedia of Archaeal and Bacterial Type Strains, Phase II (KMG-II): from individual species to whole genera.</title>
        <authorList>
            <person name="Goeker M."/>
        </authorList>
    </citation>
    <scope>NUCLEOTIDE SEQUENCE [LARGE SCALE GENOMIC DNA]</scope>
    <source>
        <strain evidence="8 9">DSM 45499</strain>
    </source>
</reference>
<dbReference type="Pfam" id="PF00282">
    <property type="entry name" value="Pyridoxal_deC"/>
    <property type="match status" value="1"/>
</dbReference>
<keyword evidence="5 7" id="KW-0456">Lyase</keyword>
<dbReference type="Gene3D" id="3.90.1150.10">
    <property type="entry name" value="Aspartate Aminotransferase, domain 1"/>
    <property type="match status" value="1"/>
</dbReference>
<dbReference type="PANTHER" id="PTHR11999:SF70">
    <property type="entry name" value="MIP05841P"/>
    <property type="match status" value="1"/>
</dbReference>
<dbReference type="InterPro" id="IPR010977">
    <property type="entry name" value="Aromatic_deC"/>
</dbReference>
<proteinExistence type="inferred from homology"/>
<comment type="similarity">
    <text evidence="2 7">Belongs to the group II decarboxylase family.</text>
</comment>
<keyword evidence="4 6" id="KW-0663">Pyridoxal phosphate</keyword>
<dbReference type="SUPFAM" id="SSF53383">
    <property type="entry name" value="PLP-dependent transferases"/>
    <property type="match status" value="1"/>
</dbReference>
<name>A0A4R7V165_9PSEU</name>
<dbReference type="Gene3D" id="1.20.1340.10">
    <property type="entry name" value="dopa decarboxylase, N-terminal domain"/>
    <property type="match status" value="1"/>
</dbReference>
<evidence type="ECO:0000256" key="6">
    <source>
        <dbReference type="PIRSR" id="PIRSR602129-50"/>
    </source>
</evidence>
<gene>
    <name evidence="8" type="ORF">CLV71_118107</name>
</gene>
<evidence type="ECO:0000256" key="2">
    <source>
        <dbReference type="ARBA" id="ARBA00009533"/>
    </source>
</evidence>
<dbReference type="AlphaFoldDB" id="A0A4R7V165"/>
<evidence type="ECO:0000256" key="1">
    <source>
        <dbReference type="ARBA" id="ARBA00001933"/>
    </source>
</evidence>
<evidence type="ECO:0000256" key="4">
    <source>
        <dbReference type="ARBA" id="ARBA00022898"/>
    </source>
</evidence>